<dbReference type="Proteomes" id="UP001366085">
    <property type="component" value="Unassembled WGS sequence"/>
</dbReference>
<keyword evidence="1" id="KW-0472">Membrane</keyword>
<gene>
    <name evidence="2" type="ORF">WDU93_12310</name>
</gene>
<feature type="transmembrane region" description="Helical" evidence="1">
    <location>
        <begin position="304"/>
        <end position="324"/>
    </location>
</feature>
<feature type="transmembrane region" description="Helical" evidence="1">
    <location>
        <begin position="148"/>
        <end position="165"/>
    </location>
</feature>
<evidence type="ECO:0000313" key="2">
    <source>
        <dbReference type="EMBL" id="MEJ1092467.1"/>
    </source>
</evidence>
<organism evidence="2 3">
    <name type="scientific">Microbacterium istanbulense</name>
    <dbReference type="NCBI Taxonomy" id="3122049"/>
    <lineage>
        <taxon>Bacteria</taxon>
        <taxon>Bacillati</taxon>
        <taxon>Actinomycetota</taxon>
        <taxon>Actinomycetes</taxon>
        <taxon>Micrococcales</taxon>
        <taxon>Microbacteriaceae</taxon>
        <taxon>Microbacterium</taxon>
    </lineage>
</organism>
<protein>
    <submittedName>
        <fullName evidence="2">HupE/UreJ family protein</fullName>
    </submittedName>
</protein>
<keyword evidence="1" id="KW-1133">Transmembrane helix</keyword>
<feature type="transmembrane region" description="Helical" evidence="1">
    <location>
        <begin position="204"/>
        <end position="224"/>
    </location>
</feature>
<comment type="caution">
    <text evidence="2">The sequence shown here is derived from an EMBL/GenBank/DDBJ whole genome shotgun (WGS) entry which is preliminary data.</text>
</comment>
<keyword evidence="1" id="KW-0812">Transmembrane</keyword>
<evidence type="ECO:0000256" key="1">
    <source>
        <dbReference type="SAM" id="Phobius"/>
    </source>
</evidence>
<dbReference type="Pfam" id="PF13795">
    <property type="entry name" value="HupE_UreJ_2"/>
    <property type="match status" value="1"/>
</dbReference>
<sequence length="380" mass="39723">MALETVDRVLGTSYATAETLSESDLQAIVAYIDEHLSVTGSDGAAWAESYTNAAVESVEGIQSFSVDVAFDTAGADPANFSIDYDAVTASDSAHEAVVVLTDAAGDISTAGVITASDPTLTIGEAVQPGLLDMIGYGFHHVLEGADHLLFLITLLLVAPLVVNAARRWAPGRGFAPALRSVVIVATAFAVGHSLTLIATALGWISLPTAFVEVLVAGSVAVAAVHAIRPLALRGEVIIAGAFGLVHGLAFAGILSDLGFDGGLSLLTLLAFNVGVELAQLLTITLIFPSLYLLSRTRWERSVRVGLATVALIAAGCWIIDRMGWMSNPLAGVEDALIDGSLLVAGVFAVVAVAAWITDRRLPRQRSPIRRLRRPLGRPAR</sequence>
<feature type="transmembrane region" description="Helical" evidence="1">
    <location>
        <begin position="336"/>
        <end position="356"/>
    </location>
</feature>
<accession>A0ABU8LMA8</accession>
<dbReference type="InterPro" id="IPR032809">
    <property type="entry name" value="Put_HupE_UreJ"/>
</dbReference>
<reference evidence="2 3" key="1">
    <citation type="submission" date="2024-02" db="EMBL/GenBank/DDBJ databases">
        <authorList>
            <person name="Saticioglu I.B."/>
        </authorList>
    </citation>
    <scope>NUCLEOTIDE SEQUENCE [LARGE SCALE GENOMIC DNA]</scope>
    <source>
        <strain evidence="2 3">Mu-43</strain>
    </source>
</reference>
<name>A0ABU8LMA8_9MICO</name>
<dbReference type="EMBL" id="JBBDGN010000012">
    <property type="protein sequence ID" value="MEJ1092467.1"/>
    <property type="molecule type" value="Genomic_DNA"/>
</dbReference>
<dbReference type="RefSeq" id="WP_337321045.1">
    <property type="nucleotide sequence ID" value="NZ_JBBDGN010000012.1"/>
</dbReference>
<feature type="transmembrane region" description="Helical" evidence="1">
    <location>
        <begin position="266"/>
        <end position="292"/>
    </location>
</feature>
<feature type="transmembrane region" description="Helical" evidence="1">
    <location>
        <begin position="236"/>
        <end position="254"/>
    </location>
</feature>
<keyword evidence="3" id="KW-1185">Reference proteome</keyword>
<evidence type="ECO:0000313" key="3">
    <source>
        <dbReference type="Proteomes" id="UP001366085"/>
    </source>
</evidence>
<feature type="transmembrane region" description="Helical" evidence="1">
    <location>
        <begin position="177"/>
        <end position="198"/>
    </location>
</feature>
<proteinExistence type="predicted"/>